<feature type="domain" description="Xylose isomerase-like TIM barrel" evidence="1">
    <location>
        <begin position="37"/>
        <end position="278"/>
    </location>
</feature>
<evidence type="ECO:0000259" key="1">
    <source>
        <dbReference type="Pfam" id="PF01261"/>
    </source>
</evidence>
<dbReference type="PANTHER" id="PTHR12110:SF41">
    <property type="entry name" value="INOSOSE DEHYDRATASE"/>
    <property type="match status" value="1"/>
</dbReference>
<evidence type="ECO:0000313" key="2">
    <source>
        <dbReference type="EMBL" id="AWI34450.1"/>
    </source>
</evidence>
<dbReference type="OrthoDB" id="9786584at2"/>
<dbReference type="KEGG" id="had:CDV25_06500"/>
<dbReference type="EMBL" id="CP021886">
    <property type="protein sequence ID" value="AWI34450.1"/>
    <property type="molecule type" value="Genomic_DNA"/>
</dbReference>
<evidence type="ECO:0000313" key="3">
    <source>
        <dbReference type="Proteomes" id="UP000244890"/>
    </source>
</evidence>
<dbReference type="InterPro" id="IPR036237">
    <property type="entry name" value="Xyl_isomerase-like_sf"/>
</dbReference>
<name>A0A2U8FDX4_9HELI</name>
<dbReference type="Proteomes" id="UP000244890">
    <property type="component" value="Chromosome"/>
</dbReference>
<dbReference type="InterPro" id="IPR050312">
    <property type="entry name" value="IolE/XylAMocC-like"/>
</dbReference>
<reference evidence="2 3" key="1">
    <citation type="submission" date="2017-06" db="EMBL/GenBank/DDBJ databases">
        <title>Complete genome of Helicobacter apodemus.</title>
        <authorList>
            <person name="Cho S."/>
        </authorList>
    </citation>
    <scope>NUCLEOTIDE SEQUENCE [LARGE SCALE GENOMIC DNA]</scope>
    <source>
        <strain evidence="3">SNUVETPUB-15-01</strain>
    </source>
</reference>
<organism evidence="2 3">
    <name type="scientific">Helicobacter apodemus</name>
    <dbReference type="NCBI Taxonomy" id="135569"/>
    <lineage>
        <taxon>Bacteria</taxon>
        <taxon>Pseudomonadati</taxon>
        <taxon>Campylobacterota</taxon>
        <taxon>Epsilonproteobacteria</taxon>
        <taxon>Campylobacterales</taxon>
        <taxon>Helicobacteraceae</taxon>
        <taxon>Helicobacter</taxon>
    </lineage>
</organism>
<dbReference type="InterPro" id="IPR013022">
    <property type="entry name" value="Xyl_isomerase-like_TIM-brl"/>
</dbReference>
<dbReference type="AlphaFoldDB" id="A0A2U8FDX4"/>
<protein>
    <submittedName>
        <fullName evidence="2">Myo-inosose-2 dehydratase</fullName>
    </submittedName>
</protein>
<proteinExistence type="predicted"/>
<dbReference type="InterPro" id="IPR030823">
    <property type="entry name" value="IolE/MocC"/>
</dbReference>
<sequence length="298" mass="34141">MIAMEYAINVKLGIAPIAWSNDDLPELGGETPLTTFLRDAKEIGFDGVELGNKFPKDKKELSKILNDYELELVGGWFSGNLLTNSLVEEKRILLQEIERRNYCNSHNIVYAECSNTIQGKPLGLSHKPILKEDEIKQYAEKYSLLHEFAKNEGAILAYHHHMGTIFQTAKEVDLFLQYGSKDIGITFDTGHYYFAGEEPFRELKKHRDRIYHIHLKDVRDEVKKEILNQDKSFLEAVLAGVYTVPGDGVINFTEIINFLKATQYEGWIVIEAEQDPKRADPYTYSKMAFNTISDLLKK</sequence>
<dbReference type="SUPFAM" id="SSF51658">
    <property type="entry name" value="Xylose isomerase-like"/>
    <property type="match status" value="1"/>
</dbReference>
<dbReference type="PANTHER" id="PTHR12110">
    <property type="entry name" value="HYDROXYPYRUVATE ISOMERASE"/>
    <property type="match status" value="1"/>
</dbReference>
<dbReference type="Pfam" id="PF01261">
    <property type="entry name" value="AP_endonuc_2"/>
    <property type="match status" value="1"/>
</dbReference>
<dbReference type="Gene3D" id="3.20.20.150">
    <property type="entry name" value="Divalent-metal-dependent TIM barrel enzymes"/>
    <property type="match status" value="1"/>
</dbReference>
<accession>A0A2U8FDX4</accession>
<gene>
    <name evidence="2" type="primary">iolE</name>
    <name evidence="2" type="ORF">CDV25_06500</name>
</gene>
<dbReference type="NCBIfam" id="TIGR04379">
    <property type="entry name" value="myo_inos_iolE"/>
    <property type="match status" value="1"/>
</dbReference>